<accession>A0A3Q8XPK5</accession>
<comment type="similarity">
    <text evidence="7">Belongs to the RNR ribonuclease family. RNase R subfamily.</text>
</comment>
<dbReference type="InterPro" id="IPR004476">
    <property type="entry name" value="RNase_II/RNase_R"/>
</dbReference>
<dbReference type="Pfam" id="PF00773">
    <property type="entry name" value="RNB"/>
    <property type="match status" value="1"/>
</dbReference>
<evidence type="ECO:0000256" key="5">
    <source>
        <dbReference type="ARBA" id="ARBA00022839"/>
    </source>
</evidence>
<evidence type="ECO:0000256" key="7">
    <source>
        <dbReference type="HAMAP-Rule" id="MF_01895"/>
    </source>
</evidence>
<evidence type="ECO:0000313" key="10">
    <source>
        <dbReference type="EMBL" id="AZN72317.1"/>
    </source>
</evidence>
<organism evidence="10 11">
    <name type="scientific">Georhizobium profundi</name>
    <dbReference type="NCBI Taxonomy" id="2341112"/>
    <lineage>
        <taxon>Bacteria</taxon>
        <taxon>Pseudomonadati</taxon>
        <taxon>Pseudomonadota</taxon>
        <taxon>Alphaproteobacteria</taxon>
        <taxon>Hyphomicrobiales</taxon>
        <taxon>Rhizobiaceae</taxon>
        <taxon>Georhizobium</taxon>
    </lineage>
</organism>
<evidence type="ECO:0000313" key="11">
    <source>
        <dbReference type="Proteomes" id="UP000268192"/>
    </source>
</evidence>
<dbReference type="GO" id="GO:0003723">
    <property type="term" value="F:RNA binding"/>
    <property type="evidence" value="ECO:0007669"/>
    <property type="project" value="UniProtKB-UniRule"/>
</dbReference>
<dbReference type="HAMAP" id="MF_01895">
    <property type="entry name" value="RNase_R"/>
    <property type="match status" value="1"/>
</dbReference>
<evidence type="ECO:0000256" key="4">
    <source>
        <dbReference type="ARBA" id="ARBA00022801"/>
    </source>
</evidence>
<reference evidence="10 11" key="1">
    <citation type="submission" date="2018-09" db="EMBL/GenBank/DDBJ databases">
        <title>Marinorhizobium profundi gen. nov., sp. nov., isolated from a deep-sea sediment sample from the New Britain Trench and proposal of Marinorhizobiaceae fam. nov. in the order Rhizobiales of the class Alphaproteobacteria.</title>
        <authorList>
            <person name="Cao J."/>
        </authorList>
    </citation>
    <scope>NUCLEOTIDE SEQUENCE [LARGE SCALE GENOMIC DNA]</scope>
    <source>
        <strain evidence="10 11">WS11</strain>
    </source>
</reference>
<dbReference type="Proteomes" id="UP000268192">
    <property type="component" value="Chromosome"/>
</dbReference>
<protein>
    <recommendedName>
        <fullName evidence="7">Ribonuclease R</fullName>
        <shortName evidence="7">RNase R</shortName>
        <ecNumber evidence="7">3.1.13.1</ecNumber>
    </recommendedName>
</protein>
<evidence type="ECO:0000256" key="8">
    <source>
        <dbReference type="SAM" id="MobiDB-lite"/>
    </source>
</evidence>
<feature type="compositionally biased region" description="Basic residues" evidence="8">
    <location>
        <begin position="754"/>
        <end position="780"/>
    </location>
</feature>
<keyword evidence="6 7" id="KW-0694">RNA-binding</keyword>
<dbReference type="EC" id="3.1.13.1" evidence="7"/>
<dbReference type="InterPro" id="IPR003029">
    <property type="entry name" value="S1_domain"/>
</dbReference>
<dbReference type="InterPro" id="IPR001900">
    <property type="entry name" value="RNase_II/R"/>
</dbReference>
<evidence type="ECO:0000256" key="6">
    <source>
        <dbReference type="ARBA" id="ARBA00022884"/>
    </source>
</evidence>
<keyword evidence="11" id="KW-1185">Reference proteome</keyword>
<dbReference type="GO" id="GO:0008859">
    <property type="term" value="F:exoribonuclease II activity"/>
    <property type="evidence" value="ECO:0007669"/>
    <property type="project" value="UniProtKB-UniRule"/>
</dbReference>
<dbReference type="SMART" id="SM00955">
    <property type="entry name" value="RNB"/>
    <property type="match status" value="1"/>
</dbReference>
<keyword evidence="3 7" id="KW-0540">Nuclease</keyword>
<dbReference type="KEGG" id="abaw:D5400_14440"/>
<keyword evidence="4 7" id="KW-0378">Hydrolase</keyword>
<feature type="region of interest" description="Disordered" evidence="8">
    <location>
        <begin position="297"/>
        <end position="319"/>
    </location>
</feature>
<feature type="domain" description="S1 motif" evidence="9">
    <location>
        <begin position="661"/>
        <end position="729"/>
    </location>
</feature>
<sequence>MDREDKFGKIEGGVGVRPFAGGKTIAHSTLPDRETLLAFIADNPDRATKRDIAKAFGLKGEDRVALKDLLRDLADEGLVQKDRKQLVRPDKLPPVTLIDITTRDAEGGLIGRPAEWDDAQKVAPAVSIRLNKAVGRSGKPGRTPGVGDRVLAKIFPSKDKTGPAYTARVIKLIDKRKDASLGVFRAEPGGGGRIMPIERQQNELVVEAAQANNAQDGDLVEIAVTRIGRFGLARAEVLSVIGSVSSEKAISMIAIHDHGIPHVFPDSVIAEAEAANPATMAHREDWRDLALVTIDPPDAKDHDDAVHAEPDPSPDNKGGHIVTVAIADVSHYVRSGSQLDREALKRGNSVYFPDRVVPMLPERISNDLCSLKEGVDRPALAVRMTFSKDGQKLRHSFHRIMIRSLAKLSYQQAQAAIDGATDDKTDTLLEGVLKPLWEAYGTMRKGRDKRQPLELDLPERKIVLDKDGKVDKVIVPPRLDAHKLIEECMIQANVAAAETLERKRQSLIYRIHDAPSLAKQETLREFLATLDLSLARGSLRANNFNHILASASGKPHETMVSEMVLRSQSQAIYSPDNLGHFGLNLMRYAHFTSPIRRYADLIVHRALIGSLKLGDGAITPEEEAALVDIAADISTSERRAMAAERDTVDRLIAHHLASRVGDTFEGRVSGVVKSGLFVSLPQFGADGFVPVSTLGYDYFIYDEAHQSMTGRESGEGFRLGDDVEVKLVEALPLAGALRFEIVSEPRKMPAGARSFHKAKHGEKRRGAAKKPGTRPPRGRR</sequence>
<comment type="catalytic activity">
    <reaction evidence="1 7">
        <text>Exonucleolytic cleavage in the 3'- to 5'-direction to yield nucleoside 5'-phosphates.</text>
        <dbReference type="EC" id="3.1.13.1"/>
    </reaction>
</comment>
<evidence type="ECO:0000256" key="3">
    <source>
        <dbReference type="ARBA" id="ARBA00022722"/>
    </source>
</evidence>
<dbReference type="Gene3D" id="2.40.50.140">
    <property type="entry name" value="Nucleic acid-binding proteins"/>
    <property type="match status" value="1"/>
</dbReference>
<dbReference type="InterPro" id="IPR022966">
    <property type="entry name" value="RNase_II/R_CS"/>
</dbReference>
<dbReference type="SUPFAM" id="SSF50249">
    <property type="entry name" value="Nucleic acid-binding proteins"/>
    <property type="match status" value="2"/>
</dbReference>
<proteinExistence type="inferred from homology"/>
<keyword evidence="2 7" id="KW-0963">Cytoplasm</keyword>
<evidence type="ECO:0000259" key="9">
    <source>
        <dbReference type="PROSITE" id="PS50126"/>
    </source>
</evidence>
<dbReference type="InterPro" id="IPR011805">
    <property type="entry name" value="RNase_R"/>
</dbReference>
<dbReference type="PROSITE" id="PS01175">
    <property type="entry name" value="RIBONUCLEASE_II"/>
    <property type="match status" value="1"/>
</dbReference>
<dbReference type="InterPro" id="IPR040476">
    <property type="entry name" value="CSD2"/>
</dbReference>
<comment type="subcellular location">
    <subcellularLocation>
        <location evidence="7">Cytoplasm</location>
    </subcellularLocation>
</comment>
<comment type="function">
    <text evidence="7">3'-5' exoribonuclease that releases 5'-nucleoside monophosphates and is involved in maturation of structured RNAs.</text>
</comment>
<dbReference type="NCBIfam" id="TIGR02063">
    <property type="entry name" value="RNase_R"/>
    <property type="match status" value="1"/>
</dbReference>
<dbReference type="InterPro" id="IPR050180">
    <property type="entry name" value="RNR_Ribonuclease"/>
</dbReference>
<keyword evidence="5 7" id="KW-0269">Exonuclease</keyword>
<feature type="region of interest" description="Disordered" evidence="8">
    <location>
        <begin position="749"/>
        <end position="780"/>
    </location>
</feature>
<dbReference type="SMART" id="SM00316">
    <property type="entry name" value="S1"/>
    <property type="match status" value="1"/>
</dbReference>
<dbReference type="InterPro" id="IPR012340">
    <property type="entry name" value="NA-bd_OB-fold"/>
</dbReference>
<dbReference type="Pfam" id="PF17876">
    <property type="entry name" value="CSD2"/>
    <property type="match status" value="1"/>
</dbReference>
<dbReference type="PANTHER" id="PTHR23355">
    <property type="entry name" value="RIBONUCLEASE"/>
    <property type="match status" value="1"/>
</dbReference>
<feature type="compositionally biased region" description="Basic and acidic residues" evidence="8">
    <location>
        <begin position="297"/>
        <end position="310"/>
    </location>
</feature>
<gene>
    <name evidence="7 10" type="primary">rnr</name>
    <name evidence="10" type="ORF">D5400_14440</name>
</gene>
<dbReference type="PANTHER" id="PTHR23355:SF9">
    <property type="entry name" value="DIS3-LIKE EXONUCLEASE 2"/>
    <property type="match status" value="1"/>
</dbReference>
<evidence type="ECO:0000256" key="1">
    <source>
        <dbReference type="ARBA" id="ARBA00001849"/>
    </source>
</evidence>
<dbReference type="NCBIfam" id="TIGR00358">
    <property type="entry name" value="3_prime_RNase"/>
    <property type="match status" value="1"/>
</dbReference>
<name>A0A3Q8XPK5_9HYPH</name>
<dbReference type="EMBL" id="CP032509">
    <property type="protein sequence ID" value="AZN72317.1"/>
    <property type="molecule type" value="Genomic_DNA"/>
</dbReference>
<dbReference type="OrthoDB" id="9764149at2"/>
<dbReference type="CDD" id="cd04471">
    <property type="entry name" value="S1_RNase_R"/>
    <property type="match status" value="1"/>
</dbReference>
<dbReference type="GO" id="GO:0005829">
    <property type="term" value="C:cytosol"/>
    <property type="evidence" value="ECO:0007669"/>
    <property type="project" value="TreeGrafter"/>
</dbReference>
<dbReference type="Pfam" id="PF00575">
    <property type="entry name" value="S1"/>
    <property type="match status" value="1"/>
</dbReference>
<evidence type="ECO:0000256" key="2">
    <source>
        <dbReference type="ARBA" id="ARBA00022490"/>
    </source>
</evidence>
<dbReference type="AlphaFoldDB" id="A0A3Q8XPK5"/>
<dbReference type="PROSITE" id="PS50126">
    <property type="entry name" value="S1"/>
    <property type="match status" value="1"/>
</dbReference>
<dbReference type="GO" id="GO:0006402">
    <property type="term" value="P:mRNA catabolic process"/>
    <property type="evidence" value="ECO:0007669"/>
    <property type="project" value="TreeGrafter"/>
</dbReference>